<keyword evidence="1 3" id="KW-0378">Hydrolase</keyword>
<dbReference type="InterPro" id="IPR016582">
    <property type="entry name" value="OHBut_olig_hydro_put"/>
</dbReference>
<sequence>MSVSQDWNRSGSHGGFGERLCLAGLLCLLLVSVSGCERDSPESPPTFYEPVGELRVTSHEDLVSAGQGWDGLQGQAPALAEPEQADHEDKRRLAMHANWTAIVDVHGPSPFGDDSLPRIPGQEFHQFIRLDGHSQPTRLLMQFPDSFNSEQPCLVAAPASGSRGVYGAVGLAAKWSLERGCALVMTDKGAGTDHFDLAAGKGMTLDARVAAPDEAVLGFAQDAGEGATLVAMQHAHSQDHPEADWGSFTLAAIDQALTWLEESTPEHDVDRAGVRVIAAGLSNGGGAVLRAAEADQAGLVDAVLAVAPNITVEGAPSLYDYATLAGLYQPCLLADQDALSGMSLAQPGQLAEGRQACETLAEAGWLEAADPAEAAEQLTRAGFTDKALSQSAINAGFGLWRSVAANYASAYLRRGADDMPCGYRTALVDEAGAPRSATAVERHQWWSLSTGIAPDEMIQLLDGEGQPPMAGLGCLRELWIGDSEEADHLRRAVADTRASGALPEIPVLILHGDMDGLVPPAFSSRPYVEAALAAGADRLVYREIPGGQHFDALLALPGMRERHVPLMPYAQSGLERLWQVLDGEEALDSPLVLPGELGNELPEAEQWP</sequence>
<dbReference type="Gene3D" id="3.40.50.1820">
    <property type="entry name" value="alpha/beta hydrolase"/>
    <property type="match status" value="1"/>
</dbReference>
<protein>
    <submittedName>
        <fullName evidence="3">Hydroxybutyrate-dimer hydrolase</fullName>
        <ecNumber evidence="3">3.1.1.22</ecNumber>
    </submittedName>
</protein>
<accession>A0ABT1G7E4</accession>
<dbReference type="RefSeq" id="WP_253446783.1">
    <property type="nucleotide sequence ID" value="NZ_JALJYF010000001.1"/>
</dbReference>
<evidence type="ECO:0000256" key="1">
    <source>
        <dbReference type="ARBA" id="ARBA00022801"/>
    </source>
</evidence>
<dbReference type="InterPro" id="IPR029058">
    <property type="entry name" value="AB_hydrolase_fold"/>
</dbReference>
<dbReference type="SUPFAM" id="SSF53474">
    <property type="entry name" value="alpha/beta-Hydrolases"/>
    <property type="match status" value="1"/>
</dbReference>
<dbReference type="EMBL" id="JALJYF010000001">
    <property type="protein sequence ID" value="MCP1727217.1"/>
    <property type="molecule type" value="Genomic_DNA"/>
</dbReference>
<comment type="caution">
    <text evidence="3">The sequence shown here is derived from an EMBL/GenBank/DDBJ whole genome shotgun (WGS) entry which is preliminary data.</text>
</comment>
<keyword evidence="4" id="KW-1185">Reference proteome</keyword>
<feature type="region of interest" description="Disordered" evidence="2">
    <location>
        <begin position="65"/>
        <end position="87"/>
    </location>
</feature>
<dbReference type="Proteomes" id="UP001523550">
    <property type="component" value="Unassembled WGS sequence"/>
</dbReference>
<gene>
    <name evidence="3" type="ORF">J2T60_001182</name>
</gene>
<reference evidence="3 4" key="1">
    <citation type="submission" date="2022-03" db="EMBL/GenBank/DDBJ databases">
        <title>Genomic Encyclopedia of Type Strains, Phase III (KMG-III): the genomes of soil and plant-associated and newly described type strains.</title>
        <authorList>
            <person name="Whitman W."/>
        </authorList>
    </citation>
    <scope>NUCLEOTIDE SEQUENCE [LARGE SCALE GENOMIC DNA]</scope>
    <source>
        <strain evidence="3 4">BSker1</strain>
    </source>
</reference>
<proteinExistence type="predicted"/>
<organism evidence="3 4">
    <name type="scientific">Natronospira proteinivora</name>
    <dbReference type="NCBI Taxonomy" id="1807133"/>
    <lineage>
        <taxon>Bacteria</taxon>
        <taxon>Pseudomonadati</taxon>
        <taxon>Pseudomonadota</taxon>
        <taxon>Gammaproteobacteria</taxon>
        <taxon>Natronospirales</taxon>
        <taxon>Natronospiraceae</taxon>
        <taxon>Natronospira</taxon>
    </lineage>
</organism>
<dbReference type="EC" id="3.1.1.22" evidence="3"/>
<evidence type="ECO:0000313" key="4">
    <source>
        <dbReference type="Proteomes" id="UP001523550"/>
    </source>
</evidence>
<dbReference type="GO" id="GO:0047989">
    <property type="term" value="F:hydroxybutyrate-dimer hydrolase activity"/>
    <property type="evidence" value="ECO:0007669"/>
    <property type="project" value="UniProtKB-EC"/>
</dbReference>
<evidence type="ECO:0000256" key="2">
    <source>
        <dbReference type="SAM" id="MobiDB-lite"/>
    </source>
</evidence>
<evidence type="ECO:0000313" key="3">
    <source>
        <dbReference type="EMBL" id="MCP1727217.1"/>
    </source>
</evidence>
<dbReference type="Pfam" id="PF10605">
    <property type="entry name" value="3HBOH"/>
    <property type="match status" value="1"/>
</dbReference>
<name>A0ABT1G7E4_9GAMM</name>